<evidence type="ECO:0000313" key="3">
    <source>
        <dbReference type="Proteomes" id="UP001140094"/>
    </source>
</evidence>
<dbReference type="PANTHER" id="PTHR45642">
    <property type="entry name" value="GDSL ESTERASE/LIPASE EXL3"/>
    <property type="match status" value="1"/>
</dbReference>
<dbReference type="InterPro" id="IPR036514">
    <property type="entry name" value="SGNH_hydro_sf"/>
</dbReference>
<dbReference type="InterPro" id="IPR050592">
    <property type="entry name" value="GDSL_lipolytic_enzyme"/>
</dbReference>
<evidence type="ECO:0000313" key="2">
    <source>
        <dbReference type="EMBL" id="KAJ2799220.1"/>
    </source>
</evidence>
<proteinExistence type="predicted"/>
<evidence type="ECO:0000256" key="1">
    <source>
        <dbReference type="ARBA" id="ARBA00022729"/>
    </source>
</evidence>
<organism evidence="2 3">
    <name type="scientific">Coemansia guatemalensis</name>
    <dbReference type="NCBI Taxonomy" id="2761395"/>
    <lineage>
        <taxon>Eukaryota</taxon>
        <taxon>Fungi</taxon>
        <taxon>Fungi incertae sedis</taxon>
        <taxon>Zoopagomycota</taxon>
        <taxon>Kickxellomycotina</taxon>
        <taxon>Kickxellomycetes</taxon>
        <taxon>Kickxellales</taxon>
        <taxon>Kickxellaceae</taxon>
        <taxon>Coemansia</taxon>
    </lineage>
</organism>
<dbReference type="PANTHER" id="PTHR45642:SF139">
    <property type="entry name" value="SGNH HYDROLASE-TYPE ESTERASE DOMAIN-CONTAINING PROTEIN"/>
    <property type="match status" value="1"/>
</dbReference>
<dbReference type="OrthoDB" id="1600564at2759"/>
<feature type="non-terminal residue" evidence="2">
    <location>
        <position position="1"/>
    </location>
</feature>
<dbReference type="Proteomes" id="UP001140094">
    <property type="component" value="Unassembled WGS sequence"/>
</dbReference>
<reference evidence="2" key="1">
    <citation type="submission" date="2022-07" db="EMBL/GenBank/DDBJ databases">
        <title>Phylogenomic reconstructions and comparative analyses of Kickxellomycotina fungi.</title>
        <authorList>
            <person name="Reynolds N.K."/>
            <person name="Stajich J.E."/>
            <person name="Barry K."/>
            <person name="Grigoriev I.V."/>
            <person name="Crous P."/>
            <person name="Smith M.E."/>
        </authorList>
    </citation>
    <scope>NUCLEOTIDE SEQUENCE</scope>
    <source>
        <strain evidence="2">NRRL 1565</strain>
    </source>
</reference>
<protein>
    <submittedName>
        <fullName evidence="2">Uncharacterized protein</fullName>
    </submittedName>
</protein>
<dbReference type="EMBL" id="JANBUO010001223">
    <property type="protein sequence ID" value="KAJ2799220.1"/>
    <property type="molecule type" value="Genomic_DNA"/>
</dbReference>
<accession>A0A9W8HYH6</accession>
<keyword evidence="3" id="KW-1185">Reference proteome</keyword>
<keyword evidence="1" id="KW-0732">Signal</keyword>
<comment type="caution">
    <text evidence="2">The sequence shown here is derived from an EMBL/GenBank/DDBJ whole genome shotgun (WGS) entry which is preliminary data.</text>
</comment>
<gene>
    <name evidence="2" type="ORF">H4R20_004524</name>
</gene>
<dbReference type="AlphaFoldDB" id="A0A9W8HYH6"/>
<dbReference type="Gene3D" id="3.40.50.1110">
    <property type="entry name" value="SGNH hydrolase"/>
    <property type="match status" value="2"/>
</dbReference>
<sequence length="469" mass="50181">TLAAVAVLARSAVSSSNFPTLYVFGDSLSDIGVLKNLTNGLVPPSPYWEGRFSSGPLWNEYAARLIDYNLYNSAAAGSTLDNDFSKILNILSTRSLPAIPTNAAEEDASTDIISTTSADKPFEMPKLDLSVILDIIPGLSKFVGGLLSIVPGLLDILSELINAVTSILPLNIPDVDLSGLLNDILSILPIKIPGLGDEDSSALLKRISGSPQITIPSVQAQLGNLKTLVNAKPALSIGQKDIAVLEVGSTDLIVGILGIASNTITSEAFVERLLGGVTAQLDQLHEIGFKNIMVVDMLAMQHTPFADILNVKKLFSSTVELYNKKLAESVKAWASNIDDIGFANVAELGKFVEVTVGSSKILEALGITNTENSCLATDILGIIAKGEELGPERFAAEVKKSLVCDDPSTSYFFDIVHPAERVQRLFGYYFSERLIYVSNGESLEIDEEGILDTIQKYNLGTPAPKPARI</sequence>
<name>A0A9W8HYH6_9FUNG</name>